<dbReference type="InterPro" id="IPR003439">
    <property type="entry name" value="ABC_transporter-like_ATP-bd"/>
</dbReference>
<dbReference type="Pfam" id="PF00005">
    <property type="entry name" value="ABC_tran"/>
    <property type="match status" value="1"/>
</dbReference>
<organism evidence="4 5">
    <name type="scientific">candidate division KSB3 bacterium</name>
    <dbReference type="NCBI Taxonomy" id="2044937"/>
    <lineage>
        <taxon>Bacteria</taxon>
        <taxon>candidate division KSB3</taxon>
    </lineage>
</organism>
<keyword evidence="2 4" id="KW-0067">ATP-binding</keyword>
<dbReference type="CDD" id="cd03216">
    <property type="entry name" value="ABC_Carb_Monos_I"/>
    <property type="match status" value="1"/>
</dbReference>
<dbReference type="AlphaFoldDB" id="A0A9D5JXF0"/>
<dbReference type="InterPro" id="IPR027417">
    <property type="entry name" value="P-loop_NTPase"/>
</dbReference>
<evidence type="ECO:0000313" key="5">
    <source>
        <dbReference type="Proteomes" id="UP000649604"/>
    </source>
</evidence>
<gene>
    <name evidence="4" type="ORF">GF339_12975</name>
</gene>
<accession>A0A9D5JXF0</accession>
<dbReference type="SUPFAM" id="SSF52540">
    <property type="entry name" value="P-loop containing nucleoside triphosphate hydrolases"/>
    <property type="match status" value="1"/>
</dbReference>
<evidence type="ECO:0000259" key="3">
    <source>
        <dbReference type="PROSITE" id="PS50893"/>
    </source>
</evidence>
<reference evidence="4" key="1">
    <citation type="submission" date="2019-11" db="EMBL/GenBank/DDBJ databases">
        <title>Microbial mats filling the niche in hypersaline microbial mats.</title>
        <authorList>
            <person name="Wong H.L."/>
            <person name="Macleod F.I."/>
            <person name="White R.A. III"/>
            <person name="Burns B.P."/>
        </authorList>
    </citation>
    <scope>NUCLEOTIDE SEQUENCE</scope>
    <source>
        <strain evidence="4">Rbin_158</strain>
    </source>
</reference>
<dbReference type="SMART" id="SM00382">
    <property type="entry name" value="AAA"/>
    <property type="match status" value="1"/>
</dbReference>
<feature type="domain" description="ABC transporter" evidence="3">
    <location>
        <begin position="11"/>
        <end position="250"/>
    </location>
</feature>
<protein>
    <submittedName>
        <fullName evidence="4">ATP-binding cassette domain-containing protein</fullName>
    </submittedName>
</protein>
<dbReference type="GO" id="GO:0005524">
    <property type="term" value="F:ATP binding"/>
    <property type="evidence" value="ECO:0007669"/>
    <property type="project" value="UniProtKB-KW"/>
</dbReference>
<name>A0A9D5JXF0_9BACT</name>
<dbReference type="EMBL" id="WJJP01000422">
    <property type="protein sequence ID" value="MBD3325496.1"/>
    <property type="molecule type" value="Genomic_DNA"/>
</dbReference>
<sequence length="250" mass="27514">MATERTAPPLLKMEGIHKWFGKVHALKGVDVQVDAGEVVAIIGDNGAGKSTLIKILVGLIPKNKGTIYWKGERAAINSIDDSRRLGIEAVYQDQAVVNCLSVSKNVFLGRELTKKIGPFRFLDTRKMQEQTEALTQKLGLDIATVDQEVRFCSGGERQGVAISRAMYYQAALTILDEPVTALSLKGTKQVLEFITQLKERKIGVILISHNIGHAYSVADRFILMSKGEKVEDLPRDAVTMSTLEDMCVVL</sequence>
<keyword evidence="1" id="KW-0547">Nucleotide-binding</keyword>
<dbReference type="PANTHER" id="PTHR43790">
    <property type="entry name" value="CARBOHYDRATE TRANSPORT ATP-BINDING PROTEIN MG119-RELATED"/>
    <property type="match status" value="1"/>
</dbReference>
<evidence type="ECO:0000256" key="2">
    <source>
        <dbReference type="ARBA" id="ARBA00022840"/>
    </source>
</evidence>
<dbReference type="PROSITE" id="PS50893">
    <property type="entry name" value="ABC_TRANSPORTER_2"/>
    <property type="match status" value="1"/>
</dbReference>
<dbReference type="Proteomes" id="UP000649604">
    <property type="component" value="Unassembled WGS sequence"/>
</dbReference>
<comment type="caution">
    <text evidence="4">The sequence shown here is derived from an EMBL/GenBank/DDBJ whole genome shotgun (WGS) entry which is preliminary data.</text>
</comment>
<dbReference type="GO" id="GO:0016887">
    <property type="term" value="F:ATP hydrolysis activity"/>
    <property type="evidence" value="ECO:0007669"/>
    <property type="project" value="InterPro"/>
</dbReference>
<evidence type="ECO:0000256" key="1">
    <source>
        <dbReference type="ARBA" id="ARBA00022741"/>
    </source>
</evidence>
<dbReference type="PANTHER" id="PTHR43790:SF8">
    <property type="entry name" value="SUGAR ABC TRANSPORTER ATP-BINDING PROTEIN"/>
    <property type="match status" value="1"/>
</dbReference>
<dbReference type="InterPro" id="IPR050107">
    <property type="entry name" value="ABC_carbohydrate_import_ATPase"/>
</dbReference>
<proteinExistence type="predicted"/>
<dbReference type="Gene3D" id="3.40.50.300">
    <property type="entry name" value="P-loop containing nucleotide triphosphate hydrolases"/>
    <property type="match status" value="1"/>
</dbReference>
<evidence type="ECO:0000313" key="4">
    <source>
        <dbReference type="EMBL" id="MBD3325496.1"/>
    </source>
</evidence>
<dbReference type="InterPro" id="IPR003593">
    <property type="entry name" value="AAA+_ATPase"/>
</dbReference>